<dbReference type="Proteomes" id="UP000830542">
    <property type="component" value="Chromosome"/>
</dbReference>
<dbReference type="KEGG" id="hdo:MUK72_08510"/>
<keyword evidence="2" id="KW-1185">Reference proteome</keyword>
<reference evidence="1" key="1">
    <citation type="submission" date="2022-04" db="EMBL/GenBank/DDBJ databases">
        <title>Sequencing and genomic assembly of Halococcus dombrowskii.</title>
        <authorList>
            <person name="Lim S.W."/>
            <person name="MacLea K.S."/>
        </authorList>
    </citation>
    <scope>NUCLEOTIDE SEQUENCE</scope>
    <source>
        <strain evidence="1">H4</strain>
    </source>
</reference>
<dbReference type="GeneID" id="71761884"/>
<evidence type="ECO:0000313" key="2">
    <source>
        <dbReference type="Proteomes" id="UP000830542"/>
    </source>
</evidence>
<accession>A0AAX3AIX5</accession>
<name>A0AAX3AIX5_HALDO</name>
<organism evidence="1 2">
    <name type="scientific">Halococcus dombrowskii</name>
    <dbReference type="NCBI Taxonomy" id="179637"/>
    <lineage>
        <taxon>Archaea</taxon>
        <taxon>Methanobacteriati</taxon>
        <taxon>Methanobacteriota</taxon>
        <taxon>Stenosarchaea group</taxon>
        <taxon>Halobacteria</taxon>
        <taxon>Halobacteriales</taxon>
        <taxon>Halococcaceae</taxon>
        <taxon>Halococcus</taxon>
    </lineage>
</organism>
<protein>
    <submittedName>
        <fullName evidence="1">Uncharacterized protein</fullName>
    </submittedName>
</protein>
<proteinExistence type="predicted"/>
<gene>
    <name evidence="1" type="ORF">MUK72_08510</name>
</gene>
<sequence>MIATMASGPEEEAKHELTQWMYDHGAINVYWEKTSKWDYPTFKTESTDRPDLLVETESGGIIAIEAKSGDDSGNIYAAPSQLQRYWQKSIIGNEIYRADGENVEPDVFVMATEHAPAGRLYEATYNNDHFQVGDDWGGSQYARDRGWLPDGEYNATKCTIRVMWKYAGAFASEVGGATGVGIGALLSSRLDGGDVDVPYLLYWQDGDTYWEELR</sequence>
<dbReference type="AlphaFoldDB" id="A0AAX3AIX5"/>
<evidence type="ECO:0000313" key="1">
    <source>
        <dbReference type="EMBL" id="UOO94012.1"/>
    </source>
</evidence>
<dbReference type="RefSeq" id="WP_244698901.1">
    <property type="nucleotide sequence ID" value="NZ_BAAADN010000016.1"/>
</dbReference>
<dbReference type="EMBL" id="CP095005">
    <property type="protein sequence ID" value="UOO94012.1"/>
    <property type="molecule type" value="Genomic_DNA"/>
</dbReference>